<feature type="transmembrane region" description="Helical" evidence="1">
    <location>
        <begin position="9"/>
        <end position="29"/>
    </location>
</feature>
<organism evidence="2 3">
    <name type="scientific">Clostridium sulfidigenes</name>
    <dbReference type="NCBI Taxonomy" id="318464"/>
    <lineage>
        <taxon>Bacteria</taxon>
        <taxon>Bacillati</taxon>
        <taxon>Bacillota</taxon>
        <taxon>Clostridia</taxon>
        <taxon>Eubacteriales</taxon>
        <taxon>Clostridiaceae</taxon>
        <taxon>Clostridium</taxon>
    </lineage>
</organism>
<dbReference type="AlphaFoldDB" id="A0A927W8A6"/>
<gene>
    <name evidence="2" type="ORF">E7215_11530</name>
</gene>
<accession>A0A927W8A6</accession>
<reference evidence="2" key="1">
    <citation type="submission" date="2019-04" db="EMBL/GenBank/DDBJ databases">
        <title>Evolution of Biomass-Degrading Anaerobic Consortia Revealed by Metagenomics.</title>
        <authorList>
            <person name="Peng X."/>
        </authorList>
    </citation>
    <scope>NUCLEOTIDE SEQUENCE</scope>
    <source>
        <strain evidence="2">SIG254</strain>
    </source>
</reference>
<keyword evidence="1" id="KW-1133">Transmembrane helix</keyword>
<evidence type="ECO:0000313" key="3">
    <source>
        <dbReference type="Proteomes" id="UP000768462"/>
    </source>
</evidence>
<dbReference type="InterPro" id="IPR021486">
    <property type="entry name" value="DUF3139"/>
</dbReference>
<proteinExistence type="predicted"/>
<evidence type="ECO:0000256" key="1">
    <source>
        <dbReference type="SAM" id="Phobius"/>
    </source>
</evidence>
<dbReference type="EMBL" id="SVCM01000132">
    <property type="protein sequence ID" value="MBE6060786.1"/>
    <property type="molecule type" value="Genomic_DNA"/>
</dbReference>
<comment type="caution">
    <text evidence="2">The sequence shown here is derived from an EMBL/GenBank/DDBJ whole genome shotgun (WGS) entry which is preliminary data.</text>
</comment>
<protein>
    <submittedName>
        <fullName evidence="2">DUF3139 domain-containing protein</fullName>
    </submittedName>
</protein>
<dbReference type="Proteomes" id="UP000768462">
    <property type="component" value="Unassembled WGS sequence"/>
</dbReference>
<keyword evidence="1" id="KW-0812">Transmembrane</keyword>
<sequence>MKKFGIKKLIIFVLSLIIVISIVSFWGRYSAKKAILDYMDNQGIDKENILVDDFFKDWKLGGYLYCVSINDEEPDIYYEYHYDHGEIEFSASKMDEKSIREKVWGGNVLTYEQLENIKYPPLKE</sequence>
<keyword evidence="1" id="KW-0472">Membrane</keyword>
<name>A0A927W8A6_9CLOT</name>
<dbReference type="Pfam" id="PF11337">
    <property type="entry name" value="DUF3139"/>
    <property type="match status" value="1"/>
</dbReference>
<evidence type="ECO:0000313" key="2">
    <source>
        <dbReference type="EMBL" id="MBE6060786.1"/>
    </source>
</evidence>